<gene>
    <name evidence="2" type="ORF">JEOPIN946_00913</name>
</gene>
<comment type="caution">
    <text evidence="2">The sequence shown here is derived from an EMBL/GenBank/DDBJ whole genome shotgun (WGS) entry which is preliminary data.</text>
</comment>
<dbReference type="AlphaFoldDB" id="A0A6V7RDY8"/>
<dbReference type="RefSeq" id="WP_186077281.1">
    <property type="nucleotide sequence ID" value="NZ_CAJEWB010000010.1"/>
</dbReference>
<reference evidence="2 3" key="1">
    <citation type="submission" date="2020-07" db="EMBL/GenBank/DDBJ databases">
        <authorList>
            <person name="Criscuolo A."/>
        </authorList>
    </citation>
    <scope>NUCLEOTIDE SEQUENCE [LARGE SCALE GENOMIC DNA]</scope>
    <source>
        <strain evidence="2">CIP107946</strain>
    </source>
</reference>
<keyword evidence="3" id="KW-1185">Reference proteome</keyword>
<keyword evidence="1" id="KW-1133">Transmembrane helix</keyword>
<dbReference type="EMBL" id="CAJEWB010000010">
    <property type="protein sequence ID" value="CAD2075023.1"/>
    <property type="molecule type" value="Genomic_DNA"/>
</dbReference>
<keyword evidence="1" id="KW-0472">Membrane</keyword>
<protein>
    <submittedName>
        <fullName evidence="2">Uncharacterized protein</fullName>
    </submittedName>
</protein>
<organism evidence="2 3">
    <name type="scientific">Phocicoccus pinnipedialis</name>
    <dbReference type="NCBI Taxonomy" id="110845"/>
    <lineage>
        <taxon>Bacteria</taxon>
        <taxon>Bacillati</taxon>
        <taxon>Bacillota</taxon>
        <taxon>Bacilli</taxon>
        <taxon>Bacillales</taxon>
        <taxon>Salinicoccaceae</taxon>
        <taxon>Phocicoccus</taxon>
    </lineage>
</organism>
<feature type="transmembrane region" description="Helical" evidence="1">
    <location>
        <begin position="58"/>
        <end position="78"/>
    </location>
</feature>
<keyword evidence="1" id="KW-0812">Transmembrane</keyword>
<name>A0A6V7RDY8_9BACL</name>
<evidence type="ECO:0000313" key="2">
    <source>
        <dbReference type="EMBL" id="CAD2075023.1"/>
    </source>
</evidence>
<feature type="transmembrane region" description="Helical" evidence="1">
    <location>
        <begin position="34"/>
        <end position="51"/>
    </location>
</feature>
<evidence type="ECO:0000256" key="1">
    <source>
        <dbReference type="SAM" id="Phobius"/>
    </source>
</evidence>
<proteinExistence type="predicted"/>
<accession>A0A6V7RDY8</accession>
<evidence type="ECO:0000313" key="3">
    <source>
        <dbReference type="Proteomes" id="UP000588186"/>
    </source>
</evidence>
<sequence>MIKKLVVLFILTLVAIGIIDYSGAYDLPYTQTNILYSYLTILALYILYIIFYKFFKAIVSLFMLAIILFIIYYVYHFVTGNSLDFIPF</sequence>
<dbReference type="Proteomes" id="UP000588186">
    <property type="component" value="Unassembled WGS sequence"/>
</dbReference>